<keyword evidence="3" id="KW-0472">Membrane</keyword>
<dbReference type="GO" id="GO:0008758">
    <property type="term" value="F:UDP-2,3-diacylglucosamine hydrolase activity"/>
    <property type="evidence" value="ECO:0007669"/>
    <property type="project" value="TreeGrafter"/>
</dbReference>
<keyword evidence="3" id="KW-0812">Transmembrane</keyword>
<evidence type="ECO:0000256" key="1">
    <source>
        <dbReference type="ARBA" id="ARBA00022723"/>
    </source>
</evidence>
<evidence type="ECO:0000256" key="2">
    <source>
        <dbReference type="ARBA" id="ARBA00022801"/>
    </source>
</evidence>
<keyword evidence="6" id="KW-1185">Reference proteome</keyword>
<keyword evidence="1" id="KW-0479">Metal-binding</keyword>
<feature type="transmembrane region" description="Helical" evidence="3">
    <location>
        <begin position="12"/>
        <end position="29"/>
    </location>
</feature>
<reference evidence="5 6" key="1">
    <citation type="submission" date="2020-08" db="EMBL/GenBank/DDBJ databases">
        <authorList>
            <person name="Liu C."/>
            <person name="Sun Q."/>
        </authorList>
    </citation>
    <scope>NUCLEOTIDE SEQUENCE [LARGE SCALE GENOMIC DNA]</scope>
    <source>
        <strain evidence="5 6">NSJ-62</strain>
    </source>
</reference>
<accession>A0A7G9B440</accession>
<dbReference type="CDD" id="cd07385">
    <property type="entry name" value="MPP_YkuE_C"/>
    <property type="match status" value="1"/>
</dbReference>
<dbReference type="PANTHER" id="PTHR31302">
    <property type="entry name" value="TRANSMEMBRANE PROTEIN WITH METALLOPHOSPHOESTERASE DOMAIN-RELATED"/>
    <property type="match status" value="1"/>
</dbReference>
<dbReference type="InterPro" id="IPR029052">
    <property type="entry name" value="Metallo-depent_PP-like"/>
</dbReference>
<dbReference type="InterPro" id="IPR004843">
    <property type="entry name" value="Calcineurin-like_PHP"/>
</dbReference>
<name>A0A7G9B440_9FIRM</name>
<dbReference type="Pfam" id="PF00149">
    <property type="entry name" value="Metallophos"/>
    <property type="match status" value="1"/>
</dbReference>
<evidence type="ECO:0000313" key="5">
    <source>
        <dbReference type="EMBL" id="QNL44321.1"/>
    </source>
</evidence>
<dbReference type="EMBL" id="CP060490">
    <property type="protein sequence ID" value="QNL44321.1"/>
    <property type="molecule type" value="Genomic_DNA"/>
</dbReference>
<dbReference type="GO" id="GO:0009245">
    <property type="term" value="P:lipid A biosynthetic process"/>
    <property type="evidence" value="ECO:0007669"/>
    <property type="project" value="TreeGrafter"/>
</dbReference>
<dbReference type="RefSeq" id="WP_187332922.1">
    <property type="nucleotide sequence ID" value="NZ_CP060490.1"/>
</dbReference>
<evidence type="ECO:0000259" key="4">
    <source>
        <dbReference type="Pfam" id="PF00149"/>
    </source>
</evidence>
<dbReference type="AlphaFoldDB" id="A0A7G9B440"/>
<dbReference type="GO" id="GO:0016020">
    <property type="term" value="C:membrane"/>
    <property type="evidence" value="ECO:0007669"/>
    <property type="project" value="GOC"/>
</dbReference>
<keyword evidence="2" id="KW-0378">Hydrolase</keyword>
<proteinExistence type="predicted"/>
<organism evidence="5 6">
    <name type="scientific">Oscillibacter hominis</name>
    <dbReference type="NCBI Taxonomy" id="2763056"/>
    <lineage>
        <taxon>Bacteria</taxon>
        <taxon>Bacillati</taxon>
        <taxon>Bacillota</taxon>
        <taxon>Clostridia</taxon>
        <taxon>Eubacteriales</taxon>
        <taxon>Oscillospiraceae</taxon>
        <taxon>Oscillibacter</taxon>
    </lineage>
</organism>
<dbReference type="InterPro" id="IPR051158">
    <property type="entry name" value="Metallophosphoesterase_sf"/>
</dbReference>
<evidence type="ECO:0000313" key="6">
    <source>
        <dbReference type="Proteomes" id="UP000515960"/>
    </source>
</evidence>
<evidence type="ECO:0000256" key="3">
    <source>
        <dbReference type="SAM" id="Phobius"/>
    </source>
</evidence>
<dbReference type="Gene3D" id="3.60.21.10">
    <property type="match status" value="1"/>
</dbReference>
<dbReference type="Proteomes" id="UP000515960">
    <property type="component" value="Chromosome"/>
</dbReference>
<dbReference type="PANTHER" id="PTHR31302:SF31">
    <property type="entry name" value="PHOSPHODIESTERASE YAEI"/>
    <property type="match status" value="1"/>
</dbReference>
<feature type="domain" description="Calcineurin-like phosphoesterase" evidence="4">
    <location>
        <begin position="52"/>
        <end position="222"/>
    </location>
</feature>
<gene>
    <name evidence="5" type="ORF">H8790_12915</name>
</gene>
<keyword evidence="3" id="KW-1133">Transmembrane helix</keyword>
<protein>
    <submittedName>
        <fullName evidence="5">Metallophosphoesterase</fullName>
    </submittedName>
</protein>
<sequence>MARHPHPIRRLFKAAIPVLIVGAAFLWWSNSSLQTDAFTFPSSRLPEPFEGFRIVLLSDLHGKEFGTENEALLKAVREQEPDLIAVTGDILDRYRQTPVSYAGALGAALAGIAPTYFVTGNHDWAMGTGVAEELKTALRNGGVTVLSDETVPFERNGQRILISGVDDPNGYADQPTPEDVAASLMEQFGEDDFRLLLAHRNDRFASEYYRLGYDLTLSGHGHGGLFRLPFTDGLVGTNHDLFPSYTAGFYNVEGRQVLVSRGLGNSGPSFRLFNRPEIVVLTLTRG</sequence>
<dbReference type="SUPFAM" id="SSF56300">
    <property type="entry name" value="Metallo-dependent phosphatases"/>
    <property type="match status" value="1"/>
</dbReference>
<dbReference type="KEGG" id="ohi:H8790_12915"/>
<dbReference type="GO" id="GO:0046872">
    <property type="term" value="F:metal ion binding"/>
    <property type="evidence" value="ECO:0007669"/>
    <property type="project" value="UniProtKB-KW"/>
</dbReference>